<keyword evidence="2" id="KW-1185">Reference proteome</keyword>
<dbReference type="EMBL" id="FNHB01000001">
    <property type="protein sequence ID" value="SDL67145.1"/>
    <property type="molecule type" value="Genomic_DNA"/>
</dbReference>
<accession>A0A1G9M0A2</accession>
<dbReference type="STRING" id="146817.SAMN04488502_101510"/>
<reference evidence="1 2" key="1">
    <citation type="submission" date="2016-10" db="EMBL/GenBank/DDBJ databases">
        <authorList>
            <person name="de Groot N.N."/>
        </authorList>
    </citation>
    <scope>NUCLEOTIDE SEQUENCE [LARGE SCALE GENOMIC DNA]</scope>
    <source>
        <strain evidence="1 2">DSM 1736</strain>
    </source>
</reference>
<evidence type="ECO:0000313" key="1">
    <source>
        <dbReference type="EMBL" id="SDL67145.1"/>
    </source>
</evidence>
<dbReference type="Proteomes" id="UP000214880">
    <property type="component" value="Unassembled WGS sequence"/>
</dbReference>
<protein>
    <submittedName>
        <fullName evidence="1">Uncharacterized protein</fullName>
    </submittedName>
</protein>
<sequence>MSANVESMFYTRVTPWHGLGVRVESALNSIEAIEKSGLNWNVIQRPIMTSTTLPSPATKPISGIVMKEFSA</sequence>
<proteinExistence type="predicted"/>
<gene>
    <name evidence="1" type="ORF">SAMN04488502_101510</name>
</gene>
<dbReference type="AlphaFoldDB" id="A0A1G9M0A2"/>
<organism evidence="1 2">
    <name type="scientific">Dendrosporobacter quercicolus</name>
    <dbReference type="NCBI Taxonomy" id="146817"/>
    <lineage>
        <taxon>Bacteria</taxon>
        <taxon>Bacillati</taxon>
        <taxon>Bacillota</taxon>
        <taxon>Negativicutes</taxon>
        <taxon>Selenomonadales</taxon>
        <taxon>Sporomusaceae</taxon>
        <taxon>Dendrosporobacter</taxon>
    </lineage>
</organism>
<name>A0A1G9M0A2_9FIRM</name>
<evidence type="ECO:0000313" key="2">
    <source>
        <dbReference type="Proteomes" id="UP000214880"/>
    </source>
</evidence>